<dbReference type="Gene3D" id="2.30.30.110">
    <property type="match status" value="1"/>
</dbReference>
<evidence type="ECO:0000313" key="2">
    <source>
        <dbReference type="Proteomes" id="UP000233325"/>
    </source>
</evidence>
<gene>
    <name evidence="1" type="ORF">CVU83_03185</name>
</gene>
<name>A0A2N2DXT9_9BACT</name>
<evidence type="ECO:0008006" key="3">
    <source>
        <dbReference type="Google" id="ProtNLM"/>
    </source>
</evidence>
<dbReference type="PANTHER" id="PTHR33988:SF2">
    <property type="entry name" value="ENDORIBONUCLEASE MAZF"/>
    <property type="match status" value="1"/>
</dbReference>
<dbReference type="AlphaFoldDB" id="A0A2N2DXT9"/>
<dbReference type="Pfam" id="PF02452">
    <property type="entry name" value="PemK_toxin"/>
    <property type="match status" value="1"/>
</dbReference>
<dbReference type="GO" id="GO:0006402">
    <property type="term" value="P:mRNA catabolic process"/>
    <property type="evidence" value="ECO:0007669"/>
    <property type="project" value="TreeGrafter"/>
</dbReference>
<dbReference type="InterPro" id="IPR011067">
    <property type="entry name" value="Plasmid_toxin/cell-grow_inhib"/>
</dbReference>
<dbReference type="EMBL" id="PHAH01000049">
    <property type="protein sequence ID" value="PKM87290.1"/>
    <property type="molecule type" value="Genomic_DNA"/>
</dbReference>
<dbReference type="GO" id="GO:0003677">
    <property type="term" value="F:DNA binding"/>
    <property type="evidence" value="ECO:0007669"/>
    <property type="project" value="InterPro"/>
</dbReference>
<dbReference type="InterPro" id="IPR003477">
    <property type="entry name" value="PemK-like"/>
</dbReference>
<proteinExistence type="predicted"/>
<comment type="caution">
    <text evidence="1">The sequence shown here is derived from an EMBL/GenBank/DDBJ whole genome shotgun (WGS) entry which is preliminary data.</text>
</comment>
<protein>
    <recommendedName>
        <fullName evidence="3">Toxin-antitoxin system protein</fullName>
    </recommendedName>
</protein>
<evidence type="ECO:0000313" key="1">
    <source>
        <dbReference type="EMBL" id="PKM87290.1"/>
    </source>
</evidence>
<accession>A0A2N2DXT9</accession>
<dbReference type="Proteomes" id="UP000233325">
    <property type="component" value="Unassembled WGS sequence"/>
</dbReference>
<organism evidence="1 2">
    <name type="scientific">Candidatus Falkowbacteria bacterium HGW-Falkowbacteria-2</name>
    <dbReference type="NCBI Taxonomy" id="2013769"/>
    <lineage>
        <taxon>Bacteria</taxon>
        <taxon>Candidatus Falkowiibacteriota</taxon>
    </lineage>
</organism>
<dbReference type="GO" id="GO:0004521">
    <property type="term" value="F:RNA endonuclease activity"/>
    <property type="evidence" value="ECO:0007669"/>
    <property type="project" value="TreeGrafter"/>
</dbReference>
<reference evidence="1 2" key="1">
    <citation type="journal article" date="2017" name="ISME J.">
        <title>Potential for microbial H2 and metal transformations associated with novel bacteria and archaea in deep terrestrial subsurface sediments.</title>
        <authorList>
            <person name="Hernsdorf A.W."/>
            <person name="Amano Y."/>
            <person name="Miyakawa K."/>
            <person name="Ise K."/>
            <person name="Suzuki Y."/>
            <person name="Anantharaman K."/>
            <person name="Probst A."/>
            <person name="Burstein D."/>
            <person name="Thomas B.C."/>
            <person name="Banfield J.F."/>
        </authorList>
    </citation>
    <scope>NUCLEOTIDE SEQUENCE [LARGE SCALE GENOMIC DNA]</scope>
    <source>
        <strain evidence="1">HGW-Falkowbacteria-2</strain>
    </source>
</reference>
<sequence length="129" mass="15239">MTDKISKIINWSLLKVRMDHAFRNVYVIKKEIWWASIGMNIGHEENGKNSLFERPVLVLRRYSNHLALVVPLSSKFKTNRYYFKIEYKGRISSVLVSQIRVISTKRFIRKIGTLDRALFETIQKEVSVH</sequence>
<dbReference type="PANTHER" id="PTHR33988">
    <property type="entry name" value="ENDORIBONUCLEASE MAZF-RELATED"/>
    <property type="match status" value="1"/>
</dbReference>
<dbReference type="GO" id="GO:0016075">
    <property type="term" value="P:rRNA catabolic process"/>
    <property type="evidence" value="ECO:0007669"/>
    <property type="project" value="TreeGrafter"/>
</dbReference>
<dbReference type="SUPFAM" id="SSF50118">
    <property type="entry name" value="Cell growth inhibitor/plasmid maintenance toxic component"/>
    <property type="match status" value="1"/>
</dbReference>